<evidence type="ECO:0000259" key="3">
    <source>
        <dbReference type="PROSITE" id="PS50112"/>
    </source>
</evidence>
<evidence type="ECO:0000259" key="5">
    <source>
        <dbReference type="PROSITE" id="PS51831"/>
    </source>
</evidence>
<dbReference type="SMART" id="SM00267">
    <property type="entry name" value="GGDEF"/>
    <property type="match status" value="1"/>
</dbReference>
<proteinExistence type="predicted"/>
<dbReference type="InterPro" id="IPR000014">
    <property type="entry name" value="PAS"/>
</dbReference>
<dbReference type="NCBIfam" id="TIGR00254">
    <property type="entry name" value="GGDEF"/>
    <property type="match status" value="1"/>
</dbReference>
<dbReference type="NCBIfam" id="TIGR00229">
    <property type="entry name" value="sensory_box"/>
    <property type="match status" value="3"/>
</dbReference>
<keyword evidence="2" id="KW-1133">Transmembrane helix</keyword>
<dbReference type="Pfam" id="PF13487">
    <property type="entry name" value="HD_5"/>
    <property type="match status" value="1"/>
</dbReference>
<dbReference type="Pfam" id="PF13426">
    <property type="entry name" value="PAS_9"/>
    <property type="match status" value="2"/>
</dbReference>
<dbReference type="SMART" id="SM00471">
    <property type="entry name" value="HDc"/>
    <property type="match status" value="1"/>
</dbReference>
<dbReference type="InterPro" id="IPR003607">
    <property type="entry name" value="HD/PDEase_dom"/>
</dbReference>
<dbReference type="EMBL" id="DF384213">
    <property type="protein sequence ID" value="GAE02059.1"/>
    <property type="molecule type" value="Genomic_DNA"/>
</dbReference>
<dbReference type="CDD" id="cd00077">
    <property type="entry name" value="HDc"/>
    <property type="match status" value="1"/>
</dbReference>
<dbReference type="Gene3D" id="3.30.70.270">
    <property type="match status" value="1"/>
</dbReference>
<dbReference type="PROSITE" id="PS50887">
    <property type="entry name" value="GGDEF"/>
    <property type="match status" value="1"/>
</dbReference>
<gene>
    <name evidence="7" type="ORF">CBO05C_1749</name>
</gene>
<dbReference type="AlphaFoldDB" id="A0A0S6U2H0"/>
<dbReference type="PANTHER" id="PTHR43155">
    <property type="entry name" value="CYCLIC DI-GMP PHOSPHODIESTERASE PA4108-RELATED"/>
    <property type="match status" value="1"/>
</dbReference>
<keyword evidence="2" id="KW-0812">Transmembrane</keyword>
<dbReference type="CDD" id="cd00130">
    <property type="entry name" value="PAS"/>
    <property type="match status" value="3"/>
</dbReference>
<protein>
    <submittedName>
        <fullName evidence="7">Sensory box-containing diguanylate cyclase</fullName>
    </submittedName>
</protein>
<dbReference type="PROSITE" id="PS51831">
    <property type="entry name" value="HD"/>
    <property type="match status" value="1"/>
</dbReference>
<dbReference type="InterPro" id="IPR013656">
    <property type="entry name" value="PAS_4"/>
</dbReference>
<dbReference type="InterPro" id="IPR000160">
    <property type="entry name" value="GGDEF_dom"/>
</dbReference>
<feature type="domain" description="PAS" evidence="3">
    <location>
        <begin position="139"/>
        <end position="209"/>
    </location>
</feature>
<accession>A0A0S6U2H0</accession>
<dbReference type="Gene3D" id="1.10.3210.10">
    <property type="entry name" value="Hypothetical protein af1432"/>
    <property type="match status" value="1"/>
</dbReference>
<evidence type="ECO:0000259" key="4">
    <source>
        <dbReference type="PROSITE" id="PS50887"/>
    </source>
</evidence>
<dbReference type="Pfam" id="PF00990">
    <property type="entry name" value="GGDEF"/>
    <property type="match status" value="1"/>
</dbReference>
<dbReference type="SUPFAM" id="SSF55785">
    <property type="entry name" value="PYP-like sensor domain (PAS domain)"/>
    <property type="match status" value="3"/>
</dbReference>
<dbReference type="Gene3D" id="3.30.450.20">
    <property type="entry name" value="PAS domain"/>
    <property type="match status" value="3"/>
</dbReference>
<dbReference type="CDD" id="cd01949">
    <property type="entry name" value="GGDEF"/>
    <property type="match status" value="1"/>
</dbReference>
<dbReference type="RefSeq" id="WP_043013490.1">
    <property type="nucleotide sequence ID" value="NZ_DF384213.1"/>
</dbReference>
<dbReference type="PROSITE" id="PS50112">
    <property type="entry name" value="PAS"/>
    <property type="match status" value="2"/>
</dbReference>
<dbReference type="SMART" id="SM00091">
    <property type="entry name" value="PAS"/>
    <property type="match status" value="3"/>
</dbReference>
<dbReference type="PROSITE" id="PS51832">
    <property type="entry name" value="HD_GYP"/>
    <property type="match status" value="1"/>
</dbReference>
<reference evidence="7" key="1">
    <citation type="submission" date="2013-10" db="EMBL/GenBank/DDBJ databases">
        <title>Draft genome sequence of Clostridium botulinum type B strain Osaka05.</title>
        <authorList>
            <person name="Sakaguchi Y."/>
            <person name="Hosomi K."/>
            <person name="Uchiyama J."/>
            <person name="Ogura Y."/>
            <person name="Sakaguchi M."/>
            <person name="Kohda T."/>
            <person name="Mukamoto M."/>
            <person name="Misawa N."/>
            <person name="Matsuzaki S."/>
            <person name="Hayashi T."/>
            <person name="Kozaki S."/>
        </authorList>
    </citation>
    <scope>NUCLEOTIDE SEQUENCE</scope>
    <source>
        <strain evidence="7">Osaka05</strain>
    </source>
</reference>
<keyword evidence="1" id="KW-0175">Coiled coil</keyword>
<evidence type="ECO:0000313" key="7">
    <source>
        <dbReference type="EMBL" id="GAE02059.1"/>
    </source>
</evidence>
<dbReference type="InterPro" id="IPR035965">
    <property type="entry name" value="PAS-like_dom_sf"/>
</dbReference>
<dbReference type="HOGENOM" id="CLU_000445_92_5_9"/>
<feature type="coiled-coil region" evidence="1">
    <location>
        <begin position="98"/>
        <end position="132"/>
    </location>
</feature>
<dbReference type="InterPro" id="IPR006674">
    <property type="entry name" value="HD_domain"/>
</dbReference>
<evidence type="ECO:0000256" key="1">
    <source>
        <dbReference type="SAM" id="Coils"/>
    </source>
</evidence>
<feature type="transmembrane region" description="Helical" evidence="2">
    <location>
        <begin position="21"/>
        <end position="42"/>
    </location>
</feature>
<dbReference type="SUPFAM" id="SSF109604">
    <property type="entry name" value="HD-domain/PDEase-like"/>
    <property type="match status" value="1"/>
</dbReference>
<feature type="domain" description="PAS" evidence="3">
    <location>
        <begin position="259"/>
        <end position="338"/>
    </location>
</feature>
<evidence type="ECO:0000259" key="6">
    <source>
        <dbReference type="PROSITE" id="PS51832"/>
    </source>
</evidence>
<dbReference type="Pfam" id="PF08448">
    <property type="entry name" value="PAS_4"/>
    <property type="match status" value="1"/>
</dbReference>
<name>A0A0S6U2H0_CLOBO</name>
<feature type="transmembrane region" description="Helical" evidence="2">
    <location>
        <begin position="65"/>
        <end position="84"/>
    </location>
</feature>
<dbReference type="Proteomes" id="UP000054164">
    <property type="component" value="Unassembled WGS sequence"/>
</dbReference>
<dbReference type="InterPro" id="IPR043128">
    <property type="entry name" value="Rev_trsase/Diguanyl_cyclase"/>
</dbReference>
<feature type="domain" description="HD" evidence="5">
    <location>
        <begin position="685"/>
        <end position="807"/>
    </location>
</feature>
<keyword evidence="2" id="KW-0472">Membrane</keyword>
<sequence length="852" mass="99267">MLAAIIKKIQLILETKKKNTFKYGCIKICLIYLVIGFIWVYFSDRIINKLVKDSEMLLIISTYKGWIYVIITSAILYLVIRSLLKKVYLAEKKLNKSYEELLEVNKKLECYIERLTDSREELRIQYNQIIESEKKLSKSEEKNKAIIKAIPDLLFVVNNEGYFIDCVANDESLLLMPRENFIGKSLWEVLPKEISKVAYEKIKLVLKHGGLESFEYKFKISNKELYFELRMVKNNEKEILAISRDITLKKQSELEFKISEERYKTLVSEMQQGLVLFEGSDNEEGKIINYKLLDSNASYERLTGLKKEDILGKTLYEIFPNMEKSLVEKIQRVSITGQSVHYQRYIKEKDKYYEAIVYRPKKLQFAAILTDITERKFAEKALKTSEYNFRNIFESSSDPILITLDNKIIDCNLAMIELLGYDSKSSILHKNPVQFSPEKQPNGESSEEKALEVYKITMKNRKYKFEWWFKRIDGTLLPVEVMMTTILHNGKKVFHSLCRDIRERKEMENKLEYLSYHDQLTGLYNRRFFEKELKRLDAKKNLPLTIVMADVNGLKLVNDSFGHAAGDELLEKVSEVIEKGCRSNDIIARLGGDEFVILLPKTDIYETEQIVKNINALALKETVSAVNISISFGYGTKNKEGEKIEEILKKAEDYMYKKKLFESPSMRGKTIGAIISTLHEKNKREEEHSHRVSMLCQDMGHALGLTESDTEELKTIGLLHDIGKIAIEENILNKREELTEDEWQEIKRHPEIGYRILNTVNDMLEIAEYVLYHHERWDGKGYPKGLKGEEIPLQSRIITIADAYDAMTSQRSYRNALQEESAIEELKINSGTQFDPELVRIFIEKVLNKSFY</sequence>
<feature type="domain" description="HD-GYP" evidence="6">
    <location>
        <begin position="663"/>
        <end position="852"/>
    </location>
</feature>
<dbReference type="PANTHER" id="PTHR43155:SF2">
    <property type="entry name" value="CYCLIC DI-GMP PHOSPHODIESTERASE PA4108"/>
    <property type="match status" value="1"/>
</dbReference>
<feature type="domain" description="GGDEF" evidence="4">
    <location>
        <begin position="542"/>
        <end position="677"/>
    </location>
</feature>
<evidence type="ECO:0000256" key="2">
    <source>
        <dbReference type="SAM" id="Phobius"/>
    </source>
</evidence>
<organism evidence="7">
    <name type="scientific">Clostridium botulinum B str. Osaka05</name>
    <dbReference type="NCBI Taxonomy" id="1407017"/>
    <lineage>
        <taxon>Bacteria</taxon>
        <taxon>Bacillati</taxon>
        <taxon>Bacillota</taxon>
        <taxon>Clostridia</taxon>
        <taxon>Eubacteriales</taxon>
        <taxon>Clostridiaceae</taxon>
        <taxon>Clostridium</taxon>
    </lineage>
</organism>
<dbReference type="InterPro" id="IPR029787">
    <property type="entry name" value="Nucleotide_cyclase"/>
</dbReference>
<dbReference type="InterPro" id="IPR037522">
    <property type="entry name" value="HD_GYP_dom"/>
</dbReference>
<dbReference type="SUPFAM" id="SSF55073">
    <property type="entry name" value="Nucleotide cyclase"/>
    <property type="match status" value="1"/>
</dbReference>